<protein>
    <submittedName>
        <fullName evidence="2">Uncharacterized protein</fullName>
    </submittedName>
</protein>
<evidence type="ECO:0000313" key="2">
    <source>
        <dbReference type="EMBL" id="MBP2351525.1"/>
    </source>
</evidence>
<keyword evidence="3" id="KW-1185">Reference proteome</keyword>
<reference evidence="2 3" key="1">
    <citation type="submission" date="2021-03" db="EMBL/GenBank/DDBJ databases">
        <title>Sequencing the genomes of 1000 actinobacteria strains.</title>
        <authorList>
            <person name="Klenk H.-P."/>
        </authorList>
    </citation>
    <scope>NUCLEOTIDE SEQUENCE [LARGE SCALE GENOMIC DNA]</scope>
    <source>
        <strain evidence="2 3">DSM 18824</strain>
    </source>
</reference>
<accession>A0ABS4UIU2</accession>
<dbReference type="EMBL" id="JAGINT010000001">
    <property type="protein sequence ID" value="MBP2351525.1"/>
    <property type="molecule type" value="Genomic_DNA"/>
</dbReference>
<dbReference type="Proteomes" id="UP000755585">
    <property type="component" value="Unassembled WGS sequence"/>
</dbReference>
<comment type="caution">
    <text evidence="2">The sequence shown here is derived from an EMBL/GenBank/DDBJ whole genome shotgun (WGS) entry which is preliminary data.</text>
</comment>
<sequence>MSSLPTPSAHSDDLGRADTSGPPMRAAAPSAPARHALPLAVSGCASVLRAGSAVPARACWIEGSCR</sequence>
<dbReference type="RefSeq" id="WP_209694413.1">
    <property type="nucleotide sequence ID" value="NZ_BAAAVU010000021.1"/>
</dbReference>
<organism evidence="2 3">
    <name type="scientific">Kribbella aluminosa</name>
    <dbReference type="NCBI Taxonomy" id="416017"/>
    <lineage>
        <taxon>Bacteria</taxon>
        <taxon>Bacillati</taxon>
        <taxon>Actinomycetota</taxon>
        <taxon>Actinomycetes</taxon>
        <taxon>Propionibacteriales</taxon>
        <taxon>Kribbellaceae</taxon>
        <taxon>Kribbella</taxon>
    </lineage>
</organism>
<feature type="region of interest" description="Disordered" evidence="1">
    <location>
        <begin position="1"/>
        <end position="32"/>
    </location>
</feature>
<feature type="compositionally biased region" description="Low complexity" evidence="1">
    <location>
        <begin position="22"/>
        <end position="32"/>
    </location>
</feature>
<name>A0ABS4UIU2_9ACTN</name>
<evidence type="ECO:0000256" key="1">
    <source>
        <dbReference type="SAM" id="MobiDB-lite"/>
    </source>
</evidence>
<evidence type="ECO:0000313" key="3">
    <source>
        <dbReference type="Proteomes" id="UP000755585"/>
    </source>
</evidence>
<gene>
    <name evidence="2" type="ORF">JOF29_002608</name>
</gene>
<proteinExistence type="predicted"/>